<gene>
    <name evidence="4" type="ORF">CHH61_18535</name>
</gene>
<feature type="domain" description="DUF2264" evidence="3">
    <location>
        <begin position="366"/>
        <end position="581"/>
    </location>
</feature>
<evidence type="ECO:0000259" key="3">
    <source>
        <dbReference type="Pfam" id="PF20938"/>
    </source>
</evidence>
<evidence type="ECO:0008006" key="6">
    <source>
        <dbReference type="Google" id="ProtNLM"/>
    </source>
</evidence>
<dbReference type="InterPro" id="IPR049349">
    <property type="entry name" value="DUF2264_N"/>
</dbReference>
<evidence type="ECO:0000313" key="4">
    <source>
        <dbReference type="EMBL" id="PAF24457.1"/>
    </source>
</evidence>
<accession>A0A268RW77</accession>
<dbReference type="PANTHER" id="PTHR35339">
    <property type="entry name" value="LINALOOL DEHYDRATASE_ISOMERASE DOMAIN-CONTAINING PROTEIN"/>
    <property type="match status" value="1"/>
</dbReference>
<protein>
    <recommendedName>
        <fullName evidence="6">DUF2264 domain-containing protein</fullName>
    </recommendedName>
</protein>
<keyword evidence="1" id="KW-0812">Transmembrane</keyword>
<dbReference type="Pfam" id="PF10022">
    <property type="entry name" value="DUF2264"/>
    <property type="match status" value="1"/>
</dbReference>
<dbReference type="InterPro" id="IPR049237">
    <property type="entry name" value="DUF2264_C"/>
</dbReference>
<dbReference type="Proteomes" id="UP000216133">
    <property type="component" value="Unassembled WGS sequence"/>
</dbReference>
<dbReference type="InterPro" id="IPR016624">
    <property type="entry name" value="UCP014753"/>
</dbReference>
<sequence length="618" mass="70368">MTINNIESASELKTRDDLAKLLQQILAPTTRYYSEGYARLELGGTGAAYANSVAGFEGFSRLLWGLVPLLAGSEETDHQLKLHLEGMKNGTNPWHPEYWGDVTDYDQRVVEMAVFGLALLLIPEKIWAPLQEKEKENLYHWLAQINAVDVWDCNWLFFPVLVNLGFKQVGLPYDQRKIADNLERIDQFYLENGWYGDGLNGHRDYYVSFALHYYGLVYAKVMEKDDPVRAERYKARSTEFAKAFIYWFAENGSAIPYGRSMTYRFAQAAFWSAAIFAGITPFSLGVMKGLLFRHLRWWCQQPIFDNRRLLTIGYAYPNLITAENYNSPGSPYWALKVFLPLALDQDDSFWEVEEEPLPRLEKHIVQEEPRFILCRDARGHHAFAFNAGHLSTNGHTHTAAKYEKFVYSTAFGFSVPRAEWGLEQGAFDSTLALSERDNLYRVKRQSEEYAIARQFLYTKWRPWQDVEITTWLIPCVPWHVRVHKIETNRLLDAADGGFALGLGGDGSESFEQLSSGASCLAKTATAASGIVNLREDGETALIFPHANTNLLHPRTVIPTVRTRIDRGTTFLVSAVYGEVDGHLHAQSWAAVPSVRMFANKLIVSWPNREPIEVALYSE</sequence>
<feature type="transmembrane region" description="Helical" evidence="1">
    <location>
        <begin position="268"/>
        <end position="287"/>
    </location>
</feature>
<evidence type="ECO:0000313" key="5">
    <source>
        <dbReference type="Proteomes" id="UP000216133"/>
    </source>
</evidence>
<proteinExistence type="predicted"/>
<dbReference type="Pfam" id="PF20938">
    <property type="entry name" value="DUF2264_C"/>
    <property type="match status" value="1"/>
</dbReference>
<dbReference type="AlphaFoldDB" id="A0A268RW77"/>
<comment type="caution">
    <text evidence="4">The sequence shown here is derived from an EMBL/GenBank/DDBJ whole genome shotgun (WGS) entry which is preliminary data.</text>
</comment>
<keyword evidence="1" id="KW-0472">Membrane</keyword>
<feature type="domain" description="DUF2264" evidence="2">
    <location>
        <begin position="14"/>
        <end position="357"/>
    </location>
</feature>
<evidence type="ECO:0000256" key="1">
    <source>
        <dbReference type="SAM" id="Phobius"/>
    </source>
</evidence>
<dbReference type="RefSeq" id="WP_095319098.1">
    <property type="nucleotide sequence ID" value="NZ_NPBS01000109.1"/>
</dbReference>
<evidence type="ECO:0000259" key="2">
    <source>
        <dbReference type="Pfam" id="PF10022"/>
    </source>
</evidence>
<reference evidence="4 5" key="1">
    <citation type="submission" date="2017-07" db="EMBL/GenBank/DDBJ databases">
        <title>Isolation and whole genome analysis of endospore-forming bacteria from heroin.</title>
        <authorList>
            <person name="Kalinowski J."/>
            <person name="Ahrens B."/>
            <person name="Al-Dilaimi A."/>
            <person name="Winkler A."/>
            <person name="Wibberg D."/>
            <person name="Schleenbecker U."/>
            <person name="Ruckert C."/>
            <person name="Wolfel R."/>
            <person name="Grass G."/>
        </authorList>
    </citation>
    <scope>NUCLEOTIDE SEQUENCE [LARGE SCALE GENOMIC DNA]</scope>
    <source>
        <strain evidence="4 5">7523-2</strain>
    </source>
</reference>
<keyword evidence="1" id="KW-1133">Transmembrane helix</keyword>
<dbReference type="EMBL" id="NPBS01000109">
    <property type="protein sequence ID" value="PAF24457.1"/>
    <property type="molecule type" value="Genomic_DNA"/>
</dbReference>
<organism evidence="4 5">
    <name type="scientific">Shouchella clausii</name>
    <name type="common">Alkalihalobacillus clausii</name>
    <dbReference type="NCBI Taxonomy" id="79880"/>
    <lineage>
        <taxon>Bacteria</taxon>
        <taxon>Bacillati</taxon>
        <taxon>Bacillota</taxon>
        <taxon>Bacilli</taxon>
        <taxon>Bacillales</taxon>
        <taxon>Bacillaceae</taxon>
        <taxon>Shouchella</taxon>
    </lineage>
</organism>
<name>A0A268RW77_SHOCL</name>
<dbReference type="PIRSF" id="PIRSF014753">
    <property type="entry name" value="UCP014753"/>
    <property type="match status" value="1"/>
</dbReference>
<dbReference type="PANTHER" id="PTHR35339:SF4">
    <property type="entry name" value="LINALOOL DEHYDRATASE_ISOMERASE DOMAIN-CONTAINING PROTEIN"/>
    <property type="match status" value="1"/>
</dbReference>